<sequence length="414" mass="45316">MRLLIVSQYFWPENFRINDLCAELVARGHQVTVLTGWPNYPDGQVFEAYRQQPQDFQHYAGAELVRVPLLPRGRGGPRLFLNFISFALSASLVGAWKLRGRHFDAQLVFEPSPVTVGLPAVLQRALKKTPLAFWVLDLWPETLAAVGVLRSPTLLRGVGQLVRFIYRRCDLLLASSQSFIPSIRQYTRPEQDVRYFPNWSDPWPSEADLVPAPELPAAPGVFTVLFAGNLGEAQDFPAVLAAAQQARQAGAAIRWVILGDGRMGGWIRDEVQRLGLNDCVQMLGRFPSERMPSFFMQADALLVSLKRDPIFAMTVPAKLQAYLAAGRPVLAMLDGEGAELVRSTGVGLACAAGDAAGLAAAAQQLAALPLAQRQAMGQAGQRLTAERFDRVKLIDQLEQALQTLAGPTARAPSP</sequence>
<reference evidence="2 3" key="1">
    <citation type="submission" date="2023-02" db="EMBL/GenBank/DDBJ databases">
        <title>Bacterial whole genome sequence for Curvibacter sp. HBC28.</title>
        <authorList>
            <person name="Le V."/>
            <person name="Ko S.-R."/>
            <person name="Ahn C.-Y."/>
            <person name="Oh H.-M."/>
        </authorList>
    </citation>
    <scope>NUCLEOTIDE SEQUENCE [LARGE SCALE GENOMIC DNA]</scope>
    <source>
        <strain evidence="2 3">HBC28</strain>
    </source>
</reference>
<dbReference type="EMBL" id="JAQSIO010000004">
    <property type="protein sequence ID" value="MDD0815399.1"/>
    <property type="molecule type" value="Genomic_DNA"/>
</dbReference>
<dbReference type="SUPFAM" id="SSF53756">
    <property type="entry name" value="UDP-Glycosyltransferase/glycogen phosphorylase"/>
    <property type="match status" value="1"/>
</dbReference>
<evidence type="ECO:0000259" key="1">
    <source>
        <dbReference type="Pfam" id="PF13579"/>
    </source>
</evidence>
<dbReference type="Gene3D" id="3.40.50.2000">
    <property type="entry name" value="Glycogen Phosphorylase B"/>
    <property type="match status" value="2"/>
</dbReference>
<organism evidence="2 3">
    <name type="scientific">Curvibacter microcysteis</name>
    <dbReference type="NCBI Taxonomy" id="3026419"/>
    <lineage>
        <taxon>Bacteria</taxon>
        <taxon>Pseudomonadati</taxon>
        <taxon>Pseudomonadota</taxon>
        <taxon>Betaproteobacteria</taxon>
        <taxon>Burkholderiales</taxon>
        <taxon>Comamonadaceae</taxon>
        <taxon>Curvibacter</taxon>
    </lineage>
</organism>
<protein>
    <submittedName>
        <fullName evidence="2">Glycosyltransferase family 4 protein</fullName>
    </submittedName>
</protein>
<dbReference type="PANTHER" id="PTHR12526">
    <property type="entry name" value="GLYCOSYLTRANSFERASE"/>
    <property type="match status" value="1"/>
</dbReference>
<evidence type="ECO:0000313" key="2">
    <source>
        <dbReference type="EMBL" id="MDD0815399.1"/>
    </source>
</evidence>
<accession>A0ABT5MHQ0</accession>
<proteinExistence type="predicted"/>
<gene>
    <name evidence="2" type="ORF">PSQ39_12240</name>
</gene>
<dbReference type="Pfam" id="PF13692">
    <property type="entry name" value="Glyco_trans_1_4"/>
    <property type="match status" value="1"/>
</dbReference>
<comment type="caution">
    <text evidence="2">The sequence shown here is derived from an EMBL/GenBank/DDBJ whole genome shotgun (WGS) entry which is preliminary data.</text>
</comment>
<dbReference type="RefSeq" id="WP_273927099.1">
    <property type="nucleotide sequence ID" value="NZ_JAQSIO010000004.1"/>
</dbReference>
<dbReference type="Proteomes" id="UP001528672">
    <property type="component" value="Unassembled WGS sequence"/>
</dbReference>
<dbReference type="Pfam" id="PF13579">
    <property type="entry name" value="Glyco_trans_4_4"/>
    <property type="match status" value="1"/>
</dbReference>
<feature type="domain" description="Glycosyltransferase subfamily 4-like N-terminal" evidence="1">
    <location>
        <begin position="16"/>
        <end position="199"/>
    </location>
</feature>
<keyword evidence="3" id="KW-1185">Reference proteome</keyword>
<evidence type="ECO:0000313" key="3">
    <source>
        <dbReference type="Proteomes" id="UP001528672"/>
    </source>
</evidence>
<name>A0ABT5MHQ0_9BURK</name>
<dbReference type="CDD" id="cd03794">
    <property type="entry name" value="GT4_WbuB-like"/>
    <property type="match status" value="1"/>
</dbReference>
<dbReference type="InterPro" id="IPR028098">
    <property type="entry name" value="Glyco_trans_4-like_N"/>
</dbReference>